<organism evidence="2 3">
    <name type="scientific">Pseudomonas phage vB_PpuM-Amme-3</name>
    <dbReference type="NCBI Taxonomy" id="3132617"/>
    <lineage>
        <taxon>Viruses</taxon>
        <taxon>Duplodnaviria</taxon>
        <taxon>Heunggongvirae</taxon>
        <taxon>Uroviricota</taxon>
        <taxon>Caudoviricetes</taxon>
        <taxon>Vandenendeviridae</taxon>
        <taxon>Gorskivirinae</taxon>
        <taxon>Tartuvirus</taxon>
        <taxon>Tartuvirus amme3</taxon>
    </lineage>
</organism>
<name>A0AAX4MWQ8_9CAUD</name>
<feature type="transmembrane region" description="Helical" evidence="1">
    <location>
        <begin position="38"/>
        <end position="58"/>
    </location>
</feature>
<evidence type="ECO:0000313" key="2">
    <source>
        <dbReference type="EMBL" id="WYV99133.1"/>
    </source>
</evidence>
<keyword evidence="3" id="KW-1185">Reference proteome</keyword>
<evidence type="ECO:0000313" key="3">
    <source>
        <dbReference type="Proteomes" id="UP001438490"/>
    </source>
</evidence>
<proteinExistence type="predicted"/>
<feature type="transmembrane region" description="Helical" evidence="1">
    <location>
        <begin position="6"/>
        <end position="26"/>
    </location>
</feature>
<keyword evidence="1" id="KW-0812">Transmembrane</keyword>
<keyword evidence="1" id="KW-1133">Transmembrane helix</keyword>
<protein>
    <submittedName>
        <fullName evidence="2">Uncharacterized protein</fullName>
    </submittedName>
</protein>
<gene>
    <name evidence="2" type="ORF">Amme3_00137</name>
</gene>
<evidence type="ECO:0000256" key="1">
    <source>
        <dbReference type="SAM" id="Phobius"/>
    </source>
</evidence>
<dbReference type="EMBL" id="PP496413">
    <property type="protein sequence ID" value="WYV99133.1"/>
    <property type="molecule type" value="Genomic_DNA"/>
</dbReference>
<reference evidence="2 3" key="1">
    <citation type="submission" date="2024-03" db="EMBL/GenBank/DDBJ databases">
        <title>Isolation and characterization of a phage collection against Pseudomonas putida.</title>
        <authorList>
            <person name="Brauer A."/>
            <person name="Rosendahl S."/>
            <person name="Kangsep A."/>
            <person name="Rikberg R."/>
            <person name="Lewanczyk A.C."/>
            <person name="Horak R."/>
            <person name="Tamman H."/>
        </authorList>
    </citation>
    <scope>NUCLEOTIDE SEQUENCE [LARGE SCALE GENOMIC DNA]</scope>
</reference>
<accession>A0AAX4MWQ8</accession>
<sequence length="80" mass="9198">METFAMWFAIYWLVAGVVGFFYNLFWARVEQGYVSKDMFNESLLAFVVGGLLTPVMIIGDLLRLTRWVILGIFNIGARNK</sequence>
<dbReference type="Proteomes" id="UP001438490">
    <property type="component" value="Segment"/>
</dbReference>
<keyword evidence="1" id="KW-0472">Membrane</keyword>